<proteinExistence type="predicted"/>
<dbReference type="Pfam" id="PF13671">
    <property type="entry name" value="AAA_33"/>
    <property type="match status" value="1"/>
</dbReference>
<dbReference type="Proteomes" id="UP000306378">
    <property type="component" value="Unassembled WGS sequence"/>
</dbReference>
<gene>
    <name evidence="1" type="ORF">FEK34_26580</name>
</gene>
<sequence length="208" mass="22874">MTVVAILGAPGSGKSTLAWSLARHLSMRLVCLDEIRQDRGRRWGYSTARADRIFDESGAEALHRYDSKFELFVLEEVLEHLSQGVIDCSGGLALQHTDEYRTRLNQALARIDSVVIATAANDKRDAVVDALVRRLRNRTDDPHVEEWTNRGGRNLLSRLEDAGALITHGDTHRVVMADGADTDSLAGSLGERILRRHASCSTKGGESA</sequence>
<accession>A0A5R8NGF9</accession>
<organism evidence="1 2">
    <name type="scientific">Nocardia cyriacigeorgica</name>
    <dbReference type="NCBI Taxonomy" id="135487"/>
    <lineage>
        <taxon>Bacteria</taxon>
        <taxon>Bacillati</taxon>
        <taxon>Actinomycetota</taxon>
        <taxon>Actinomycetes</taxon>
        <taxon>Mycobacteriales</taxon>
        <taxon>Nocardiaceae</taxon>
        <taxon>Nocardia</taxon>
    </lineage>
</organism>
<dbReference type="RefSeq" id="WP_138452176.1">
    <property type="nucleotide sequence ID" value="NZ_JADLSC010000006.1"/>
</dbReference>
<dbReference type="InterPro" id="IPR027417">
    <property type="entry name" value="P-loop_NTPase"/>
</dbReference>
<dbReference type="Gene3D" id="3.40.50.300">
    <property type="entry name" value="P-loop containing nucleotide triphosphate hydrolases"/>
    <property type="match status" value="1"/>
</dbReference>
<dbReference type="AlphaFoldDB" id="A0A5R8NGF9"/>
<protein>
    <submittedName>
        <fullName evidence="1">AAA family ATPase</fullName>
    </submittedName>
</protein>
<evidence type="ECO:0000313" key="2">
    <source>
        <dbReference type="Proteomes" id="UP000306378"/>
    </source>
</evidence>
<dbReference type="SUPFAM" id="SSF52540">
    <property type="entry name" value="P-loop containing nucleoside triphosphate hydrolases"/>
    <property type="match status" value="1"/>
</dbReference>
<name>A0A5R8NGF9_9NOCA</name>
<reference evidence="1 2" key="1">
    <citation type="submission" date="2019-05" db="EMBL/GenBank/DDBJ databases">
        <title>Genomes sequences of two Nocardia cyriacigeorgica environmental isolates, type strains Nocardia asteroides ATCC 19247 and Nocardia cyriacigeorgica DSM 44484.</title>
        <authorList>
            <person name="Vautrin F."/>
            <person name="Bergeron E."/>
            <person name="Dubost A."/>
            <person name="Abrouk D."/>
            <person name="Rodriguez Nava V."/>
            <person name="Pujic P."/>
        </authorList>
    </citation>
    <scope>NUCLEOTIDE SEQUENCE [LARGE SCALE GENOMIC DNA]</scope>
    <source>
        <strain evidence="1 2">EML 446</strain>
    </source>
</reference>
<evidence type="ECO:0000313" key="1">
    <source>
        <dbReference type="EMBL" id="TLF73657.1"/>
    </source>
</evidence>
<comment type="caution">
    <text evidence="1">The sequence shown here is derived from an EMBL/GenBank/DDBJ whole genome shotgun (WGS) entry which is preliminary data.</text>
</comment>
<dbReference type="EMBL" id="VBUT01000012">
    <property type="protein sequence ID" value="TLF73657.1"/>
    <property type="molecule type" value="Genomic_DNA"/>
</dbReference>